<organism evidence="2 3">
    <name type="scientific">Thalassobacterium sedimentorum</name>
    <dbReference type="NCBI Taxonomy" id="3041258"/>
    <lineage>
        <taxon>Bacteria</taxon>
        <taxon>Pseudomonadati</taxon>
        <taxon>Verrucomicrobiota</taxon>
        <taxon>Opitutia</taxon>
        <taxon>Puniceicoccales</taxon>
        <taxon>Coraliomargaritaceae</taxon>
        <taxon>Thalassobacterium</taxon>
    </lineage>
</organism>
<comment type="caution">
    <text evidence="2">The sequence shown here is derived from an EMBL/GenBank/DDBJ whole genome shotgun (WGS) entry which is preliminary data.</text>
</comment>
<proteinExistence type="predicted"/>
<sequence length="193" mass="21800">MYYDAPDSAPKDAFIYQGDEAAGRVPLPRRNFSKPFELAEGALRVSLLPAALAEGVSIPEQAPAIQIPKEWDKVLILAFPDPNNPIFPIRLKALDASDDVFGPGELLFINFAEVSIFGMVGEQKLLLHPETIQVISHPIPDKGEYQIKLDSVKNDIESRRWLMRQTWRHQPKVEDRGEASSMRIRYAPSRRSH</sequence>
<evidence type="ECO:0000313" key="2">
    <source>
        <dbReference type="EMBL" id="MDQ8196179.1"/>
    </source>
</evidence>
<dbReference type="Proteomes" id="UP001243717">
    <property type="component" value="Unassembled WGS sequence"/>
</dbReference>
<protein>
    <submittedName>
        <fullName evidence="2">Uncharacterized protein</fullName>
    </submittedName>
</protein>
<keyword evidence="3" id="KW-1185">Reference proteome</keyword>
<evidence type="ECO:0000313" key="3">
    <source>
        <dbReference type="Proteomes" id="UP001243717"/>
    </source>
</evidence>
<dbReference type="EMBL" id="JARXIC010000051">
    <property type="protein sequence ID" value="MDQ8196179.1"/>
    <property type="molecule type" value="Genomic_DNA"/>
</dbReference>
<reference evidence="2 3" key="1">
    <citation type="submission" date="2023-04" db="EMBL/GenBank/DDBJ databases">
        <title>A novel bacteria isolated from coastal sediment.</title>
        <authorList>
            <person name="Liu X.-J."/>
            <person name="Du Z.-J."/>
        </authorList>
    </citation>
    <scope>NUCLEOTIDE SEQUENCE [LARGE SCALE GENOMIC DNA]</scope>
    <source>
        <strain evidence="2 3">SDUM461004</strain>
    </source>
</reference>
<name>A0ABU1AN02_9BACT</name>
<evidence type="ECO:0000256" key="1">
    <source>
        <dbReference type="SAM" id="MobiDB-lite"/>
    </source>
</evidence>
<gene>
    <name evidence="2" type="ORF">QEH59_17215</name>
</gene>
<accession>A0ABU1AN02</accession>
<dbReference type="RefSeq" id="WP_308986626.1">
    <property type="nucleotide sequence ID" value="NZ_JARXIC010000051.1"/>
</dbReference>
<feature type="region of interest" description="Disordered" evidence="1">
    <location>
        <begin position="172"/>
        <end position="193"/>
    </location>
</feature>